<protein>
    <submittedName>
        <fullName evidence="1">Uncharacterized protein</fullName>
    </submittedName>
</protein>
<sequence>MTSSHSIRNEMCFIRGAVDIPHSRHFRYGDAASDDRVLGVARLCDPDLWHPHSVSLPSSKLQLINNNGGCSIGQASVLDFFRWLVDEVEFVFSVRSVDLAVSGNLGFVFDFVKFVVVAV</sequence>
<dbReference type="Proteomes" id="UP001419268">
    <property type="component" value="Unassembled WGS sequence"/>
</dbReference>
<evidence type="ECO:0000313" key="1">
    <source>
        <dbReference type="EMBL" id="KAK9125264.1"/>
    </source>
</evidence>
<name>A0AAP0J0N6_9MAGN</name>
<evidence type="ECO:0000313" key="2">
    <source>
        <dbReference type="Proteomes" id="UP001419268"/>
    </source>
</evidence>
<dbReference type="AlphaFoldDB" id="A0AAP0J0N6"/>
<accession>A0AAP0J0N6</accession>
<reference evidence="1 2" key="1">
    <citation type="submission" date="2024-01" db="EMBL/GenBank/DDBJ databases">
        <title>Genome assemblies of Stephania.</title>
        <authorList>
            <person name="Yang L."/>
        </authorList>
    </citation>
    <scope>NUCLEOTIDE SEQUENCE [LARGE SCALE GENOMIC DNA]</scope>
    <source>
        <strain evidence="1">JXDWG</strain>
        <tissue evidence="1">Leaf</tissue>
    </source>
</reference>
<dbReference type="EMBL" id="JBBNAG010000006">
    <property type="protein sequence ID" value="KAK9125264.1"/>
    <property type="molecule type" value="Genomic_DNA"/>
</dbReference>
<organism evidence="1 2">
    <name type="scientific">Stephania cephalantha</name>
    <dbReference type="NCBI Taxonomy" id="152367"/>
    <lineage>
        <taxon>Eukaryota</taxon>
        <taxon>Viridiplantae</taxon>
        <taxon>Streptophyta</taxon>
        <taxon>Embryophyta</taxon>
        <taxon>Tracheophyta</taxon>
        <taxon>Spermatophyta</taxon>
        <taxon>Magnoliopsida</taxon>
        <taxon>Ranunculales</taxon>
        <taxon>Menispermaceae</taxon>
        <taxon>Menispermoideae</taxon>
        <taxon>Cissampelideae</taxon>
        <taxon>Stephania</taxon>
    </lineage>
</organism>
<keyword evidence="2" id="KW-1185">Reference proteome</keyword>
<comment type="caution">
    <text evidence="1">The sequence shown here is derived from an EMBL/GenBank/DDBJ whole genome shotgun (WGS) entry which is preliminary data.</text>
</comment>
<proteinExistence type="predicted"/>
<gene>
    <name evidence="1" type="ORF">Scep_014110</name>
</gene>